<dbReference type="EMBL" id="LR797357">
    <property type="protein sequence ID" value="CAB4205171.1"/>
    <property type="molecule type" value="Genomic_DNA"/>
</dbReference>
<sequence>MVGITAHRVTGLNIKTTDVKEPCGYGVKPYKYAVLRVEGEDGLVCELTLFIAPGSDFIVTQEGETR</sequence>
<protein>
    <submittedName>
        <fullName evidence="4">Uncharacterized protein</fullName>
    </submittedName>
</protein>
<proteinExistence type="predicted"/>
<name>A0A6J5S8X1_9CAUD</name>
<dbReference type="EMBL" id="LR797251">
    <property type="protein sequence ID" value="CAB4196440.1"/>
    <property type="molecule type" value="Genomic_DNA"/>
</dbReference>
<gene>
    <name evidence="3" type="ORF">UFOVP1292_44</name>
    <name evidence="4" type="ORF">UFOVP1411_35</name>
    <name evidence="1" type="ORF">UFOVP859_51</name>
    <name evidence="2" type="ORF">UFOVP882_49</name>
</gene>
<reference evidence="4" key="1">
    <citation type="submission" date="2020-05" db="EMBL/GenBank/DDBJ databases">
        <authorList>
            <person name="Chiriac C."/>
            <person name="Salcher M."/>
            <person name="Ghai R."/>
            <person name="Kavagutti S V."/>
        </authorList>
    </citation>
    <scope>NUCLEOTIDE SEQUENCE</scope>
</reference>
<evidence type="ECO:0000313" key="3">
    <source>
        <dbReference type="EMBL" id="CAB4196440.1"/>
    </source>
</evidence>
<organism evidence="4">
    <name type="scientific">uncultured Caudovirales phage</name>
    <dbReference type="NCBI Taxonomy" id="2100421"/>
    <lineage>
        <taxon>Viruses</taxon>
        <taxon>Duplodnaviria</taxon>
        <taxon>Heunggongvirae</taxon>
        <taxon>Uroviricota</taxon>
        <taxon>Caudoviricetes</taxon>
        <taxon>Peduoviridae</taxon>
        <taxon>Maltschvirus</taxon>
        <taxon>Maltschvirus maltsch</taxon>
    </lineage>
</organism>
<evidence type="ECO:0000313" key="1">
    <source>
        <dbReference type="EMBL" id="CAB4167795.1"/>
    </source>
</evidence>
<dbReference type="EMBL" id="LR796826">
    <property type="protein sequence ID" value="CAB4168523.1"/>
    <property type="molecule type" value="Genomic_DNA"/>
</dbReference>
<evidence type="ECO:0000313" key="2">
    <source>
        <dbReference type="EMBL" id="CAB4168523.1"/>
    </source>
</evidence>
<accession>A0A6J5S8X1</accession>
<dbReference type="EMBL" id="LR796816">
    <property type="protein sequence ID" value="CAB4167795.1"/>
    <property type="molecule type" value="Genomic_DNA"/>
</dbReference>
<evidence type="ECO:0000313" key="4">
    <source>
        <dbReference type="EMBL" id="CAB4205171.1"/>
    </source>
</evidence>